<organism evidence="3 4">
    <name type="scientific">Tunturiibacter lichenicola</name>
    <dbReference type="NCBI Taxonomy" id="2051959"/>
    <lineage>
        <taxon>Bacteria</taxon>
        <taxon>Pseudomonadati</taxon>
        <taxon>Acidobacteriota</taxon>
        <taxon>Terriglobia</taxon>
        <taxon>Terriglobales</taxon>
        <taxon>Acidobacteriaceae</taxon>
        <taxon>Tunturiibacter</taxon>
    </lineage>
</organism>
<keyword evidence="1" id="KW-0732">Signal</keyword>
<name>A0A7Y9NIK4_9BACT</name>
<proteinExistence type="predicted"/>
<evidence type="ECO:0000256" key="1">
    <source>
        <dbReference type="SAM" id="SignalP"/>
    </source>
</evidence>
<feature type="signal peptide" evidence="1">
    <location>
        <begin position="1"/>
        <end position="24"/>
    </location>
</feature>
<protein>
    <recommendedName>
        <fullName evidence="2">Ice-binding protein C-terminal domain-containing protein</fullName>
    </recommendedName>
</protein>
<accession>A0A7Y9NIK4</accession>
<gene>
    <name evidence="3" type="ORF">HDF12_000334</name>
</gene>
<evidence type="ECO:0000313" key="3">
    <source>
        <dbReference type="EMBL" id="NYF49969.1"/>
    </source>
</evidence>
<dbReference type="Proteomes" id="UP000534186">
    <property type="component" value="Unassembled WGS sequence"/>
</dbReference>
<dbReference type="NCBIfam" id="TIGR02595">
    <property type="entry name" value="PEP_CTERM"/>
    <property type="match status" value="1"/>
</dbReference>
<dbReference type="InterPro" id="IPR013424">
    <property type="entry name" value="Ice-binding_C"/>
</dbReference>
<reference evidence="3 4" key="1">
    <citation type="submission" date="2020-07" db="EMBL/GenBank/DDBJ databases">
        <title>Genomic Encyclopedia of Type Strains, Phase IV (KMG-V): Genome sequencing to study the core and pangenomes of soil and plant-associated prokaryotes.</title>
        <authorList>
            <person name="Whitman W."/>
        </authorList>
    </citation>
    <scope>NUCLEOTIDE SEQUENCE [LARGE SCALE GENOMIC DNA]</scope>
    <source>
        <strain evidence="3 4">M8UP30</strain>
    </source>
</reference>
<dbReference type="AlphaFoldDB" id="A0A7Y9NIK4"/>
<sequence length="154" mass="15692">MRPNACLLAPLAVFFAISTLTARADTFSYTFSEGHLGHDAFTYTSPTQILTTTTFTPTTCTVQASQACSTVSFDIAGSASALIIDVAAGGADSFNGLPASFFTNIGVNTAFSPNTITLTVTDIPSGVPEPSSLLLLGTGVLGLAGAACRKFLAA</sequence>
<feature type="domain" description="Ice-binding protein C-terminal" evidence="2">
    <location>
        <begin position="127"/>
        <end position="150"/>
    </location>
</feature>
<evidence type="ECO:0000259" key="2">
    <source>
        <dbReference type="Pfam" id="PF07589"/>
    </source>
</evidence>
<feature type="chain" id="PRO_5030547747" description="Ice-binding protein C-terminal domain-containing protein" evidence="1">
    <location>
        <begin position="25"/>
        <end position="154"/>
    </location>
</feature>
<dbReference type="Pfam" id="PF07589">
    <property type="entry name" value="PEP-CTERM"/>
    <property type="match status" value="1"/>
</dbReference>
<dbReference type="EMBL" id="JACCCV010000001">
    <property type="protein sequence ID" value="NYF49969.1"/>
    <property type="molecule type" value="Genomic_DNA"/>
</dbReference>
<evidence type="ECO:0000313" key="4">
    <source>
        <dbReference type="Proteomes" id="UP000534186"/>
    </source>
</evidence>
<comment type="caution">
    <text evidence="3">The sequence shown here is derived from an EMBL/GenBank/DDBJ whole genome shotgun (WGS) entry which is preliminary data.</text>
</comment>